<dbReference type="PANTHER" id="PTHR37238">
    <property type="entry name" value="OS05G0532500 PROTEIN"/>
    <property type="match status" value="1"/>
</dbReference>
<accession>A0AAP0BNA0</accession>
<feature type="region of interest" description="Disordered" evidence="1">
    <location>
        <begin position="231"/>
        <end position="256"/>
    </location>
</feature>
<dbReference type="EMBL" id="JBBWWQ010000006">
    <property type="protein sequence ID" value="KAK8944759.1"/>
    <property type="molecule type" value="Genomic_DNA"/>
</dbReference>
<dbReference type="PANTHER" id="PTHR37238:SF1">
    <property type="entry name" value="OS05G0532500 PROTEIN"/>
    <property type="match status" value="1"/>
</dbReference>
<comment type="caution">
    <text evidence="2">The sequence shown here is derived from an EMBL/GenBank/DDBJ whole genome shotgun (WGS) entry which is preliminary data.</text>
</comment>
<organism evidence="2 3">
    <name type="scientific">Platanthera zijinensis</name>
    <dbReference type="NCBI Taxonomy" id="2320716"/>
    <lineage>
        <taxon>Eukaryota</taxon>
        <taxon>Viridiplantae</taxon>
        <taxon>Streptophyta</taxon>
        <taxon>Embryophyta</taxon>
        <taxon>Tracheophyta</taxon>
        <taxon>Spermatophyta</taxon>
        <taxon>Magnoliopsida</taxon>
        <taxon>Liliopsida</taxon>
        <taxon>Asparagales</taxon>
        <taxon>Orchidaceae</taxon>
        <taxon>Orchidoideae</taxon>
        <taxon>Orchideae</taxon>
        <taxon>Orchidinae</taxon>
        <taxon>Platanthera</taxon>
    </lineage>
</organism>
<protein>
    <submittedName>
        <fullName evidence="2">Uncharacterized protein</fullName>
    </submittedName>
</protein>
<evidence type="ECO:0000313" key="2">
    <source>
        <dbReference type="EMBL" id="KAK8944759.1"/>
    </source>
</evidence>
<keyword evidence="3" id="KW-1185">Reference proteome</keyword>
<reference evidence="2 3" key="1">
    <citation type="journal article" date="2022" name="Nat. Plants">
        <title>Genomes of leafy and leafless Platanthera orchids illuminate the evolution of mycoheterotrophy.</title>
        <authorList>
            <person name="Li M.H."/>
            <person name="Liu K.W."/>
            <person name="Li Z."/>
            <person name="Lu H.C."/>
            <person name="Ye Q.L."/>
            <person name="Zhang D."/>
            <person name="Wang J.Y."/>
            <person name="Li Y.F."/>
            <person name="Zhong Z.M."/>
            <person name="Liu X."/>
            <person name="Yu X."/>
            <person name="Liu D.K."/>
            <person name="Tu X.D."/>
            <person name="Liu B."/>
            <person name="Hao Y."/>
            <person name="Liao X.Y."/>
            <person name="Jiang Y.T."/>
            <person name="Sun W.H."/>
            <person name="Chen J."/>
            <person name="Chen Y.Q."/>
            <person name="Ai Y."/>
            <person name="Zhai J.W."/>
            <person name="Wu S.S."/>
            <person name="Zhou Z."/>
            <person name="Hsiao Y.Y."/>
            <person name="Wu W.L."/>
            <person name="Chen Y.Y."/>
            <person name="Lin Y.F."/>
            <person name="Hsu J.L."/>
            <person name="Li C.Y."/>
            <person name="Wang Z.W."/>
            <person name="Zhao X."/>
            <person name="Zhong W.Y."/>
            <person name="Ma X.K."/>
            <person name="Ma L."/>
            <person name="Huang J."/>
            <person name="Chen G.Z."/>
            <person name="Huang M.Z."/>
            <person name="Huang L."/>
            <person name="Peng D.H."/>
            <person name="Luo Y.B."/>
            <person name="Zou S.Q."/>
            <person name="Chen S.P."/>
            <person name="Lan S."/>
            <person name="Tsai W.C."/>
            <person name="Van de Peer Y."/>
            <person name="Liu Z.J."/>
        </authorList>
    </citation>
    <scope>NUCLEOTIDE SEQUENCE [LARGE SCALE GENOMIC DNA]</scope>
    <source>
        <strain evidence="2">Lor287</strain>
    </source>
</reference>
<feature type="region of interest" description="Disordered" evidence="1">
    <location>
        <begin position="275"/>
        <end position="303"/>
    </location>
</feature>
<name>A0AAP0BNA0_9ASPA</name>
<feature type="region of interest" description="Disordered" evidence="1">
    <location>
        <begin position="1"/>
        <end position="25"/>
    </location>
</feature>
<feature type="compositionally biased region" description="Low complexity" evidence="1">
    <location>
        <begin position="284"/>
        <end position="296"/>
    </location>
</feature>
<sequence>MLNSVESKSMNGRIAEEKFQEADRDDDDGYMDRLLLARSELSASINQIDEILAKELDHSRESKISNDDIESLINFLSGLNSSLEPWVSRLSQVRFSSTRSPQKIHASTDQDRNCSPDMIISPSPLVSWRAGGGGGFVTGRPLFLVTPLSKPSERILSLCPESSKLGVRNFSMKETNEEALQLSPSVIVSRNGGNLPEIVKKSNMSETRIKMSVSIEPPPLFNFSEAYSGMGGGSDDTSSLSPHHNSTIGRRDSGEGLEWFLSPPKTCALMDPDDGPKIAEDKSSSSSIPTISISASMDSPSPQELHDFAGKRYDEALEWFLSPPKTCALMEPLEGKAQSTPVPSESALKNPRPGENTLKKELWTKFQAVSMGRMSYTHSVPQEAPKKDFLDLLEEVSF</sequence>
<feature type="compositionally biased region" description="Polar residues" evidence="1">
    <location>
        <begin position="1"/>
        <end position="10"/>
    </location>
</feature>
<gene>
    <name evidence="2" type="ORF">KSP39_PZI007571</name>
</gene>
<dbReference type="AlphaFoldDB" id="A0AAP0BNA0"/>
<evidence type="ECO:0000313" key="3">
    <source>
        <dbReference type="Proteomes" id="UP001418222"/>
    </source>
</evidence>
<feature type="region of interest" description="Disordered" evidence="1">
    <location>
        <begin position="335"/>
        <end position="357"/>
    </location>
</feature>
<evidence type="ECO:0000256" key="1">
    <source>
        <dbReference type="SAM" id="MobiDB-lite"/>
    </source>
</evidence>
<dbReference type="Proteomes" id="UP001418222">
    <property type="component" value="Unassembled WGS sequence"/>
</dbReference>
<proteinExistence type="predicted"/>